<dbReference type="EMBL" id="QGDD01000003">
    <property type="protein sequence ID" value="PWN03320.1"/>
    <property type="molecule type" value="Genomic_DNA"/>
</dbReference>
<feature type="compositionally biased region" description="Polar residues" evidence="3">
    <location>
        <begin position="28"/>
        <end position="40"/>
    </location>
</feature>
<protein>
    <recommendedName>
        <fullName evidence="4">CBS domain-containing protein</fullName>
    </recommendedName>
</protein>
<dbReference type="SUPFAM" id="SSF54631">
    <property type="entry name" value="CBS-domain pair"/>
    <property type="match status" value="1"/>
</dbReference>
<evidence type="ECO:0000259" key="4">
    <source>
        <dbReference type="PROSITE" id="PS51371"/>
    </source>
</evidence>
<feature type="domain" description="CBS" evidence="4">
    <location>
        <begin position="85"/>
        <end position="141"/>
    </location>
</feature>
<dbReference type="SMART" id="SM00116">
    <property type="entry name" value="CBS"/>
    <property type="match status" value="2"/>
</dbReference>
<reference evidence="5 6" key="1">
    <citation type="submission" date="2018-05" db="EMBL/GenBank/DDBJ databases">
        <title>Nocardioides silvaticus genome.</title>
        <authorList>
            <person name="Li C."/>
            <person name="Wang G."/>
        </authorList>
    </citation>
    <scope>NUCLEOTIDE SEQUENCE [LARGE SCALE GENOMIC DNA]</scope>
    <source>
        <strain evidence="5 6">CCTCC AB 2018079</strain>
    </source>
</reference>
<organism evidence="5 6">
    <name type="scientific">Nocardioides silvaticus</name>
    <dbReference type="NCBI Taxonomy" id="2201891"/>
    <lineage>
        <taxon>Bacteria</taxon>
        <taxon>Bacillati</taxon>
        <taxon>Actinomycetota</taxon>
        <taxon>Actinomycetes</taxon>
        <taxon>Propionibacteriales</taxon>
        <taxon>Nocardioidaceae</taxon>
        <taxon>Nocardioides</taxon>
    </lineage>
</organism>
<dbReference type="PANTHER" id="PTHR43080:SF29">
    <property type="entry name" value="OS02G0818000 PROTEIN"/>
    <property type="match status" value="1"/>
</dbReference>
<comment type="caution">
    <text evidence="5">The sequence shown here is derived from an EMBL/GenBank/DDBJ whole genome shotgun (WGS) entry which is preliminary data.</text>
</comment>
<feature type="domain" description="CBS" evidence="4">
    <location>
        <begin position="161"/>
        <end position="217"/>
    </location>
</feature>
<dbReference type="CDD" id="cd04586">
    <property type="entry name" value="CBS_pair_BON_assoc"/>
    <property type="match status" value="1"/>
</dbReference>
<dbReference type="PROSITE" id="PS51371">
    <property type="entry name" value="CBS"/>
    <property type="match status" value="2"/>
</dbReference>
<evidence type="ECO:0000256" key="3">
    <source>
        <dbReference type="SAM" id="MobiDB-lite"/>
    </source>
</evidence>
<gene>
    <name evidence="5" type="ORF">DJ010_09420</name>
</gene>
<dbReference type="Gene3D" id="3.10.580.10">
    <property type="entry name" value="CBS-domain"/>
    <property type="match status" value="1"/>
</dbReference>
<dbReference type="AlphaFoldDB" id="A0A316TFX1"/>
<keyword evidence="1 2" id="KW-0129">CBS domain</keyword>
<proteinExistence type="predicted"/>
<evidence type="ECO:0000313" key="6">
    <source>
        <dbReference type="Proteomes" id="UP000245507"/>
    </source>
</evidence>
<dbReference type="InterPro" id="IPR000644">
    <property type="entry name" value="CBS_dom"/>
</dbReference>
<dbReference type="Proteomes" id="UP000245507">
    <property type="component" value="Unassembled WGS sequence"/>
</dbReference>
<name>A0A316TFX1_9ACTN</name>
<sequence length="273" mass="29196">MGSGAGHQVAGHAPMLLLLRHRPKGQRSHCTATNDQSAEGSGSDRDPSQVSRPVGDLRPCLPEPPGRTLSTSTSKGRAMIVRDLMTTDPVSVRPSTKVKEALALLDENDITALPVVTSDGKVRGVVSEADLLRDLVDKDPRLMIPPGETFLDGPHCVGDVMTTHVITVHEETDLAVAVDLVTSTAVKSLPVVDQHDRLVGMISRRDIVRMLARSDDLLEQEVDALLVSAGMRDCLVDIKDGVAEITGAADHHERILARVLARAVPGIVEVHVA</sequence>
<evidence type="ECO:0000256" key="1">
    <source>
        <dbReference type="ARBA" id="ARBA00023122"/>
    </source>
</evidence>
<evidence type="ECO:0000256" key="2">
    <source>
        <dbReference type="PROSITE-ProRule" id="PRU00703"/>
    </source>
</evidence>
<feature type="region of interest" description="Disordered" evidence="3">
    <location>
        <begin position="24"/>
        <end position="79"/>
    </location>
</feature>
<dbReference type="InterPro" id="IPR051257">
    <property type="entry name" value="Diverse_CBS-Domain"/>
</dbReference>
<evidence type="ECO:0000313" key="5">
    <source>
        <dbReference type="EMBL" id="PWN03320.1"/>
    </source>
</evidence>
<dbReference type="PANTHER" id="PTHR43080">
    <property type="entry name" value="CBS DOMAIN-CONTAINING PROTEIN CBSX3, MITOCHONDRIAL"/>
    <property type="match status" value="1"/>
</dbReference>
<accession>A0A316TFX1</accession>
<keyword evidence="6" id="KW-1185">Reference proteome</keyword>
<dbReference type="Pfam" id="PF00571">
    <property type="entry name" value="CBS"/>
    <property type="match status" value="2"/>
</dbReference>
<dbReference type="InterPro" id="IPR046342">
    <property type="entry name" value="CBS_dom_sf"/>
</dbReference>